<dbReference type="Gene3D" id="3.30.429.10">
    <property type="entry name" value="Macrophage Migration Inhibitory Factor"/>
    <property type="match status" value="1"/>
</dbReference>
<dbReference type="NCBIfam" id="NF041920">
    <property type="entry name" value="DmpI"/>
    <property type="match status" value="1"/>
</dbReference>
<dbReference type="SUPFAM" id="SSF55331">
    <property type="entry name" value="Tautomerase/MIF"/>
    <property type="match status" value="1"/>
</dbReference>
<evidence type="ECO:0000313" key="4">
    <source>
        <dbReference type="EMBL" id="WUV44579.1"/>
    </source>
</evidence>
<evidence type="ECO:0000256" key="1">
    <source>
        <dbReference type="ARBA" id="ARBA00006723"/>
    </source>
</evidence>
<comment type="similarity">
    <text evidence="1">Belongs to the 4-oxalocrotonate tautomerase family.</text>
</comment>
<evidence type="ECO:0000259" key="3">
    <source>
        <dbReference type="Pfam" id="PF01361"/>
    </source>
</evidence>
<gene>
    <name evidence="4" type="ORF">OG563_36245</name>
</gene>
<reference evidence="4" key="1">
    <citation type="submission" date="2022-10" db="EMBL/GenBank/DDBJ databases">
        <title>The complete genomes of actinobacterial strains from the NBC collection.</title>
        <authorList>
            <person name="Joergensen T.S."/>
            <person name="Alvarez Arevalo M."/>
            <person name="Sterndorff E.B."/>
            <person name="Faurdal D."/>
            <person name="Vuksanovic O."/>
            <person name="Mourched A.-S."/>
            <person name="Charusanti P."/>
            <person name="Shaw S."/>
            <person name="Blin K."/>
            <person name="Weber T."/>
        </authorList>
    </citation>
    <scope>NUCLEOTIDE SEQUENCE</scope>
    <source>
        <strain evidence="4">NBC_01482</strain>
    </source>
</reference>
<sequence>MPIVTVQQGPRTVELKRDLVRRITDAFVDAYQIPAETVQVWIHETPADSWGAAGQLTADKK</sequence>
<dbReference type="Proteomes" id="UP001432062">
    <property type="component" value="Chromosome"/>
</dbReference>
<organism evidence="4 5">
    <name type="scientific">Nocardia vinacea</name>
    <dbReference type="NCBI Taxonomy" id="96468"/>
    <lineage>
        <taxon>Bacteria</taxon>
        <taxon>Bacillati</taxon>
        <taxon>Actinomycetota</taxon>
        <taxon>Actinomycetes</taxon>
        <taxon>Mycobacteriales</taxon>
        <taxon>Nocardiaceae</taxon>
        <taxon>Nocardia</taxon>
    </lineage>
</organism>
<accession>A0ABZ1YMX5</accession>
<feature type="domain" description="4-oxalocrotonate tautomerase-like" evidence="3">
    <location>
        <begin position="2"/>
        <end position="59"/>
    </location>
</feature>
<protein>
    <submittedName>
        <fullName evidence="4">4-oxalocrotonate tautomerase family protein</fullName>
    </submittedName>
</protein>
<dbReference type="Pfam" id="PF01361">
    <property type="entry name" value="Tautomerase"/>
    <property type="match status" value="1"/>
</dbReference>
<dbReference type="PANTHER" id="PTHR35530">
    <property type="entry name" value="TAUTOMERASE-RELATED"/>
    <property type="match status" value="1"/>
</dbReference>
<keyword evidence="2" id="KW-0413">Isomerase</keyword>
<name>A0ABZ1YMX5_9NOCA</name>
<keyword evidence="5" id="KW-1185">Reference proteome</keyword>
<dbReference type="PANTHER" id="PTHR35530:SF2">
    <property type="entry name" value="BSL4019 PROTEIN"/>
    <property type="match status" value="1"/>
</dbReference>
<evidence type="ECO:0000256" key="2">
    <source>
        <dbReference type="ARBA" id="ARBA00023235"/>
    </source>
</evidence>
<dbReference type="InterPro" id="IPR004370">
    <property type="entry name" value="4-OT-like_dom"/>
</dbReference>
<dbReference type="RefSeq" id="WP_040689632.1">
    <property type="nucleotide sequence ID" value="NZ_CP109149.1"/>
</dbReference>
<dbReference type="InterPro" id="IPR014347">
    <property type="entry name" value="Tautomerase/MIF_sf"/>
</dbReference>
<evidence type="ECO:0000313" key="5">
    <source>
        <dbReference type="Proteomes" id="UP001432062"/>
    </source>
</evidence>
<proteinExistence type="inferred from homology"/>
<dbReference type="EMBL" id="CP109441">
    <property type="protein sequence ID" value="WUV44579.1"/>
    <property type="molecule type" value="Genomic_DNA"/>
</dbReference>